<evidence type="ECO:0000313" key="1">
    <source>
        <dbReference type="EMBL" id="KAJ4459107.1"/>
    </source>
</evidence>
<dbReference type="SUPFAM" id="SSF52833">
    <property type="entry name" value="Thioredoxin-like"/>
    <property type="match status" value="1"/>
</dbReference>
<gene>
    <name evidence="1" type="ORF">PAPYR_4896</name>
</gene>
<dbReference type="Proteomes" id="UP001141327">
    <property type="component" value="Unassembled WGS sequence"/>
</dbReference>
<sequence>MSERAIPMARSPFLSSSPMVGSPVVGSPLTRSFVTQGYGSLVDVSSFDEFQKLTQSSHPTLVYFFRGSDVHHHQHQQNVQHISSTSGTRVLNIDVDHSDTRIADAMHIWRLPSLCVASDGKHQASLSLDEPMTAITLRRKLEEKGIRL</sequence>
<dbReference type="InterPro" id="IPR036249">
    <property type="entry name" value="Thioredoxin-like_sf"/>
</dbReference>
<evidence type="ECO:0008006" key="3">
    <source>
        <dbReference type="Google" id="ProtNLM"/>
    </source>
</evidence>
<protein>
    <recommendedName>
        <fullName evidence="3">Thioredoxin domain-containing protein</fullName>
    </recommendedName>
</protein>
<reference evidence="1" key="1">
    <citation type="journal article" date="2022" name="bioRxiv">
        <title>Genomics of Preaxostyla Flagellates Illuminates Evolutionary Transitions and the Path Towards Mitochondrial Loss.</title>
        <authorList>
            <person name="Novak L.V.F."/>
            <person name="Treitli S.C."/>
            <person name="Pyrih J."/>
            <person name="Halakuc P."/>
            <person name="Pipaliya S.V."/>
            <person name="Vacek V."/>
            <person name="Brzon O."/>
            <person name="Soukal P."/>
            <person name="Eme L."/>
            <person name="Dacks J.B."/>
            <person name="Karnkowska A."/>
            <person name="Elias M."/>
            <person name="Hampl V."/>
        </authorList>
    </citation>
    <scope>NUCLEOTIDE SEQUENCE</scope>
    <source>
        <strain evidence="1">RCP-MX</strain>
    </source>
</reference>
<evidence type="ECO:0000313" key="2">
    <source>
        <dbReference type="Proteomes" id="UP001141327"/>
    </source>
</evidence>
<accession>A0ABQ8UN23</accession>
<name>A0ABQ8UN23_9EUKA</name>
<proteinExistence type="predicted"/>
<comment type="caution">
    <text evidence="1">The sequence shown here is derived from an EMBL/GenBank/DDBJ whole genome shotgun (WGS) entry which is preliminary data.</text>
</comment>
<keyword evidence="2" id="KW-1185">Reference proteome</keyword>
<dbReference type="Gene3D" id="3.40.30.10">
    <property type="entry name" value="Glutaredoxin"/>
    <property type="match status" value="1"/>
</dbReference>
<organism evidence="1 2">
    <name type="scientific">Paratrimastix pyriformis</name>
    <dbReference type="NCBI Taxonomy" id="342808"/>
    <lineage>
        <taxon>Eukaryota</taxon>
        <taxon>Metamonada</taxon>
        <taxon>Preaxostyla</taxon>
        <taxon>Paratrimastigidae</taxon>
        <taxon>Paratrimastix</taxon>
    </lineage>
</organism>
<dbReference type="EMBL" id="JAPMOS010000022">
    <property type="protein sequence ID" value="KAJ4459107.1"/>
    <property type="molecule type" value="Genomic_DNA"/>
</dbReference>